<feature type="domain" description="DUF7708" evidence="4">
    <location>
        <begin position="214"/>
        <end position="359"/>
    </location>
</feature>
<dbReference type="InterPro" id="IPR002110">
    <property type="entry name" value="Ankyrin_rpt"/>
</dbReference>
<sequence>MPIQTKNPIQTSRSSHPKKTREKLKYLLRSWRSEAHRSTEYLNSRDTSSISPRLDDIEGRCRSGNLVLLEPNELSKDDIPLSHNNPSPESVGFGQPVLLKCKSQRIISDPLKTTKSPLESRAYLSTLEHIWTLAIANLSNGSTEQRASARRLQKLAVSDVETFRDGVIGGTGIIKHLESLAKAKRNHIAKRKSTWDFNLLGQQWSLIELAGKIVKWLDRFKEVGDVISSFDPQHVALPWAAIRFLLQAVTAGQEQSGLLCITIDRVLHLLFRCEIYARLYFNEPPGAKSRPSADMLMSSMTTLFTDILLFLTLAIERFSSNFFQTAINNTFNLRQMTDSLSALAELERRVDSLAWQGNQLGIICQTLQQDDLIKILGWISNIAYETDFTSINQTRLVETCEWLIKHPKYLDWLEKENSSVFWLHGIPGAGKTYLASKVVDTLSHTIRWRQDVRIAYFFCDRNRYTHQDPISLLCSLVRQLSLTANRFSINPCTIDIYNKKRATGFASSGLTLRECLELLVELTNSHALTYVIIDGLDESELETRDKLMEVLQSLVSQCKTPLKLFISSREDEDIKQQFRDDRDLRITAADNQADIERFVVSRLSANRWCQSSLSDRTRREIMRTFTEKSQGMFLWAKLMIDGLLKLKLENDILQYVRNLPRGIKGAYDKIYHEIQDREGSASKIADRAFQFLMCSWRPLNPEILTGLIAWDLKMPNWDANRCPISIDYILDVCRNLVVVNPESNICRFAHLSVQEYFEQHHWSREHVNILMSRICLQYFTTNEPLSDQPTWRMLPVWNIPPPLYNPQVENPSRLRTLCRDYMAGWPYHWVRCKDHSRNEELYGLYRKLLGDLLSPSKYYINWVNTIPQIELKITTDLVNTAQRFGMDITRSSLFTYCFLGTDQAVQELFESNILDAKTVNWLTTNLFNLATDRNDLELCKLYLSMGVDVNKSAGSVYVRPPLHLAARHGASHIEIVEFLLENGADPNIETDYFGTALEGALDSEEPKGLVELLEKYGATLGSDKSLRRRDLLAIKSCYVSNQESLDLFSMSRRLYKHSKLRN</sequence>
<dbReference type="PANTHER" id="PTHR10039">
    <property type="entry name" value="AMELOGENIN"/>
    <property type="match status" value="1"/>
</dbReference>
<evidence type="ECO:0000256" key="1">
    <source>
        <dbReference type="ARBA" id="ARBA00022737"/>
    </source>
</evidence>
<dbReference type="PROSITE" id="PS50088">
    <property type="entry name" value="ANK_REPEAT"/>
    <property type="match status" value="1"/>
</dbReference>
<evidence type="ECO:0000256" key="3">
    <source>
        <dbReference type="SAM" id="MobiDB-lite"/>
    </source>
</evidence>
<gene>
    <name evidence="6" type="ORF">FHL15_002769</name>
</gene>
<dbReference type="Pfam" id="PF24883">
    <property type="entry name" value="NPHP3_N"/>
    <property type="match status" value="1"/>
</dbReference>
<evidence type="ECO:0000256" key="2">
    <source>
        <dbReference type="PROSITE-ProRule" id="PRU00023"/>
    </source>
</evidence>
<feature type="repeat" description="ANK" evidence="2">
    <location>
        <begin position="957"/>
        <end position="991"/>
    </location>
</feature>
<proteinExistence type="predicted"/>
<dbReference type="Gene3D" id="1.25.40.20">
    <property type="entry name" value="Ankyrin repeat-containing domain"/>
    <property type="match status" value="1"/>
</dbReference>
<dbReference type="SUPFAM" id="SSF52540">
    <property type="entry name" value="P-loop containing nucleoside triphosphate hydrolases"/>
    <property type="match status" value="1"/>
</dbReference>
<dbReference type="InterPro" id="IPR056125">
    <property type="entry name" value="DUF7708"/>
</dbReference>
<dbReference type="EMBL" id="VFLP01000011">
    <property type="protein sequence ID" value="TRX96497.1"/>
    <property type="molecule type" value="Genomic_DNA"/>
</dbReference>
<dbReference type="PROSITE" id="PS50297">
    <property type="entry name" value="ANK_REP_REGION"/>
    <property type="match status" value="1"/>
</dbReference>
<feature type="domain" description="Nephrocystin 3-like N-terminal" evidence="5">
    <location>
        <begin position="398"/>
        <end position="569"/>
    </location>
</feature>
<dbReference type="InterPro" id="IPR027417">
    <property type="entry name" value="P-loop_NTPase"/>
</dbReference>
<evidence type="ECO:0000259" key="5">
    <source>
        <dbReference type="Pfam" id="PF24883"/>
    </source>
</evidence>
<evidence type="ECO:0000259" key="4">
    <source>
        <dbReference type="Pfam" id="PF24809"/>
    </source>
</evidence>
<keyword evidence="7" id="KW-1185">Reference proteome</keyword>
<reference evidence="7" key="1">
    <citation type="submission" date="2019-06" db="EMBL/GenBank/DDBJ databases">
        <title>Draft genome sequence of the griseofulvin-producing fungus Xylaria cubensis strain G536.</title>
        <authorList>
            <person name="Mead M.E."/>
            <person name="Raja H.A."/>
            <person name="Steenwyk J.L."/>
            <person name="Knowles S.L."/>
            <person name="Oberlies N.H."/>
            <person name="Rokas A."/>
        </authorList>
    </citation>
    <scope>NUCLEOTIDE SEQUENCE [LARGE SCALE GENOMIC DNA]</scope>
    <source>
        <strain evidence="7">G536</strain>
    </source>
</reference>
<keyword evidence="2" id="KW-0040">ANK repeat</keyword>
<dbReference type="OrthoDB" id="7464126at2759"/>
<dbReference type="Pfam" id="PF12796">
    <property type="entry name" value="Ank_2"/>
    <property type="match status" value="1"/>
</dbReference>
<dbReference type="SUPFAM" id="SSF48403">
    <property type="entry name" value="Ankyrin repeat"/>
    <property type="match status" value="1"/>
</dbReference>
<evidence type="ECO:0000313" key="7">
    <source>
        <dbReference type="Proteomes" id="UP000319160"/>
    </source>
</evidence>
<evidence type="ECO:0000313" key="6">
    <source>
        <dbReference type="EMBL" id="TRX96497.1"/>
    </source>
</evidence>
<organism evidence="6 7">
    <name type="scientific">Xylaria flabelliformis</name>
    <dbReference type="NCBI Taxonomy" id="2512241"/>
    <lineage>
        <taxon>Eukaryota</taxon>
        <taxon>Fungi</taxon>
        <taxon>Dikarya</taxon>
        <taxon>Ascomycota</taxon>
        <taxon>Pezizomycotina</taxon>
        <taxon>Sordariomycetes</taxon>
        <taxon>Xylariomycetidae</taxon>
        <taxon>Xylariales</taxon>
        <taxon>Xylariaceae</taxon>
        <taxon>Xylaria</taxon>
    </lineage>
</organism>
<dbReference type="PANTHER" id="PTHR10039:SF16">
    <property type="entry name" value="GPI INOSITOL-DEACYLASE"/>
    <property type="match status" value="1"/>
</dbReference>
<feature type="region of interest" description="Disordered" evidence="3">
    <location>
        <begin position="1"/>
        <end position="21"/>
    </location>
</feature>
<dbReference type="Pfam" id="PF24809">
    <property type="entry name" value="DUF7708"/>
    <property type="match status" value="1"/>
</dbReference>
<keyword evidence="1" id="KW-0677">Repeat</keyword>
<dbReference type="Gene3D" id="3.40.50.300">
    <property type="entry name" value="P-loop containing nucleotide triphosphate hydrolases"/>
    <property type="match status" value="1"/>
</dbReference>
<dbReference type="InterPro" id="IPR056884">
    <property type="entry name" value="NPHP3-like_N"/>
</dbReference>
<dbReference type="SMART" id="SM00248">
    <property type="entry name" value="ANK"/>
    <property type="match status" value="2"/>
</dbReference>
<name>A0A553I8G7_9PEZI</name>
<dbReference type="Proteomes" id="UP000319160">
    <property type="component" value="Unassembled WGS sequence"/>
</dbReference>
<dbReference type="InterPro" id="IPR036770">
    <property type="entry name" value="Ankyrin_rpt-contain_sf"/>
</dbReference>
<accession>A0A553I8G7</accession>
<protein>
    <submittedName>
        <fullName evidence="6">Uncharacterized protein</fullName>
    </submittedName>
</protein>
<dbReference type="AlphaFoldDB" id="A0A553I8G7"/>
<feature type="compositionally biased region" description="Polar residues" evidence="3">
    <location>
        <begin position="1"/>
        <end position="14"/>
    </location>
</feature>
<comment type="caution">
    <text evidence="6">The sequence shown here is derived from an EMBL/GenBank/DDBJ whole genome shotgun (WGS) entry which is preliminary data.</text>
</comment>